<gene>
    <name evidence="1" type="ORF">FCE95_13925</name>
</gene>
<dbReference type="AlphaFoldDB" id="A0A4U5JSF2"/>
<sequence length="131" mass="14369">MRSARLKGGSVNTWICSNCREKVDSDFDACWNCGTHRDGSPARADFVRDDAPAPDVTRPVSRDLRCLRCNGTMHVVGRKQFHEGSRALPFLLGELGELFVNRESFDVFACGNCGKVELFVAAVGYPGAIES</sequence>
<dbReference type="OrthoDB" id="6293663at2"/>
<organism evidence="1 2">
    <name type="scientific">Luteimonas gilva</name>
    <dbReference type="NCBI Taxonomy" id="2572684"/>
    <lineage>
        <taxon>Bacteria</taxon>
        <taxon>Pseudomonadati</taxon>
        <taxon>Pseudomonadota</taxon>
        <taxon>Gammaproteobacteria</taxon>
        <taxon>Lysobacterales</taxon>
        <taxon>Lysobacteraceae</taxon>
        <taxon>Luteimonas</taxon>
    </lineage>
</organism>
<accession>A0A4U5JSF2</accession>
<protein>
    <recommendedName>
        <fullName evidence="3">RanBP2-type domain-containing protein</fullName>
    </recommendedName>
</protein>
<reference evidence="1 2" key="1">
    <citation type="submission" date="2019-04" db="EMBL/GenBank/DDBJ databases">
        <title>Reference strain of H23.</title>
        <authorList>
            <person name="Luo X."/>
        </authorList>
    </citation>
    <scope>NUCLEOTIDE SEQUENCE [LARGE SCALE GENOMIC DNA]</scope>
    <source>
        <strain evidence="1 2">H23</strain>
    </source>
</reference>
<proteinExistence type="predicted"/>
<evidence type="ECO:0000313" key="2">
    <source>
        <dbReference type="Proteomes" id="UP000308707"/>
    </source>
</evidence>
<name>A0A4U5JSF2_9GAMM</name>
<dbReference type="Proteomes" id="UP000308707">
    <property type="component" value="Unassembled WGS sequence"/>
</dbReference>
<dbReference type="EMBL" id="SZUA01000003">
    <property type="protein sequence ID" value="TKR29259.1"/>
    <property type="molecule type" value="Genomic_DNA"/>
</dbReference>
<evidence type="ECO:0000313" key="1">
    <source>
        <dbReference type="EMBL" id="TKR29259.1"/>
    </source>
</evidence>
<evidence type="ECO:0008006" key="3">
    <source>
        <dbReference type="Google" id="ProtNLM"/>
    </source>
</evidence>
<keyword evidence="2" id="KW-1185">Reference proteome</keyword>
<comment type="caution">
    <text evidence="1">The sequence shown here is derived from an EMBL/GenBank/DDBJ whole genome shotgun (WGS) entry which is preliminary data.</text>
</comment>